<feature type="transmembrane region" description="Helical" evidence="7">
    <location>
        <begin position="223"/>
        <end position="242"/>
    </location>
</feature>
<dbReference type="PIRSF" id="PIRSF006060">
    <property type="entry name" value="AA_transporter"/>
    <property type="match status" value="1"/>
</dbReference>
<dbReference type="FunFam" id="1.20.1740.10:FF:000001">
    <property type="entry name" value="Amino acid permease"/>
    <property type="match status" value="1"/>
</dbReference>
<feature type="transmembrane region" description="Helical" evidence="7">
    <location>
        <begin position="59"/>
        <end position="77"/>
    </location>
</feature>
<dbReference type="Proteomes" id="UP000269721">
    <property type="component" value="Unassembled WGS sequence"/>
</dbReference>
<evidence type="ECO:0000313" key="10">
    <source>
        <dbReference type="Proteomes" id="UP000269721"/>
    </source>
</evidence>
<dbReference type="InterPro" id="IPR050524">
    <property type="entry name" value="APC_YAT"/>
</dbReference>
<accession>A0A4P9WCD8</accession>
<evidence type="ECO:0000256" key="2">
    <source>
        <dbReference type="ARBA" id="ARBA00022448"/>
    </source>
</evidence>
<evidence type="ECO:0000313" key="9">
    <source>
        <dbReference type="EMBL" id="RKO89982.1"/>
    </source>
</evidence>
<gene>
    <name evidence="9" type="ORF">BDK51DRAFT_18201</name>
</gene>
<dbReference type="InterPro" id="IPR004841">
    <property type="entry name" value="AA-permease/SLC12A_dom"/>
</dbReference>
<dbReference type="PANTHER" id="PTHR43341">
    <property type="entry name" value="AMINO ACID PERMEASE"/>
    <property type="match status" value="1"/>
</dbReference>
<sequence>MIAIGGTIGTGLFLASGQSIAAAGPLGALIAYIISGIMVFFVVSALGEMATYMPISGSFNAYASRFVSPSLGFTAGWTYWFQWALTLPAELTAAALIISFWISEDKVPNYAWWIILIAILFALNMVGVAIYGEIEYVMSFIKVIAVVFFIIMGILIDAGALGNPKIGFDNWSGPGTPFANGATGVFKVFTNSIFAYGGTELVGITAGEAANPRKSVPKAIKGTFWRIAIFYTGAIFIVGLVLNDKDPDIATGGTADKSPFTLALKVAGLNWGAHLINAVILVAVMSAANSSMYAASRTLMALALEGKAPAIFARTTKQGIPLNALILSVGVGSICFFGVPWGAGVVFNWLMNIISCCILVSWLMILVTHLRFRAAFKAQGRSLDVLPYKAVIFPYGTIAGLLIGLIALFGEAYVALFLSPPFNIQNFLAVWIGLPMYPILYIGHRLYTGETMVPLSEVDLIQDSLDSLSAAHADGSEPTEESEPTGFFGRALNFLA</sequence>
<feature type="transmembrane region" description="Helical" evidence="7">
    <location>
        <begin position="262"/>
        <end position="288"/>
    </location>
</feature>
<evidence type="ECO:0000256" key="6">
    <source>
        <dbReference type="ARBA" id="ARBA00023136"/>
    </source>
</evidence>
<feature type="transmembrane region" description="Helical" evidence="7">
    <location>
        <begin position="137"/>
        <end position="156"/>
    </location>
</feature>
<dbReference type="GO" id="GO:0016020">
    <property type="term" value="C:membrane"/>
    <property type="evidence" value="ECO:0007669"/>
    <property type="project" value="UniProtKB-SubCell"/>
</dbReference>
<reference evidence="10" key="1">
    <citation type="journal article" date="2018" name="Nat. Microbiol.">
        <title>Leveraging single-cell genomics to expand the fungal tree of life.</title>
        <authorList>
            <person name="Ahrendt S.R."/>
            <person name="Quandt C.A."/>
            <person name="Ciobanu D."/>
            <person name="Clum A."/>
            <person name="Salamov A."/>
            <person name="Andreopoulos B."/>
            <person name="Cheng J.F."/>
            <person name="Woyke T."/>
            <person name="Pelin A."/>
            <person name="Henrissat B."/>
            <person name="Reynolds N.K."/>
            <person name="Benny G.L."/>
            <person name="Smith M.E."/>
            <person name="James T.Y."/>
            <person name="Grigoriev I.V."/>
        </authorList>
    </citation>
    <scope>NUCLEOTIDE SEQUENCE [LARGE SCALE GENOMIC DNA]</scope>
</reference>
<keyword evidence="10" id="KW-1185">Reference proteome</keyword>
<evidence type="ECO:0000256" key="5">
    <source>
        <dbReference type="ARBA" id="ARBA00022989"/>
    </source>
</evidence>
<feature type="transmembrane region" description="Helical" evidence="7">
    <location>
        <begin position="424"/>
        <end position="442"/>
    </location>
</feature>
<dbReference type="EMBL" id="KZ995786">
    <property type="protein sequence ID" value="RKO89982.1"/>
    <property type="molecule type" value="Genomic_DNA"/>
</dbReference>
<evidence type="ECO:0000256" key="4">
    <source>
        <dbReference type="ARBA" id="ARBA00022970"/>
    </source>
</evidence>
<feature type="transmembrane region" description="Helical" evidence="7">
    <location>
        <begin position="391"/>
        <end position="418"/>
    </location>
</feature>
<name>A0A4P9WCD8_9FUNG</name>
<keyword evidence="6 7" id="KW-0472">Membrane</keyword>
<proteinExistence type="predicted"/>
<keyword evidence="2" id="KW-0813">Transport</keyword>
<dbReference type="Gene3D" id="1.20.1740.10">
    <property type="entry name" value="Amino acid/polyamine transporter I"/>
    <property type="match status" value="1"/>
</dbReference>
<dbReference type="AlphaFoldDB" id="A0A4P9WCD8"/>
<organism evidence="9 10">
    <name type="scientific">Blyttiomyces helicus</name>
    <dbReference type="NCBI Taxonomy" id="388810"/>
    <lineage>
        <taxon>Eukaryota</taxon>
        <taxon>Fungi</taxon>
        <taxon>Fungi incertae sedis</taxon>
        <taxon>Chytridiomycota</taxon>
        <taxon>Chytridiomycota incertae sedis</taxon>
        <taxon>Chytridiomycetes</taxon>
        <taxon>Chytridiomycetes incertae sedis</taxon>
        <taxon>Blyttiomyces</taxon>
    </lineage>
</organism>
<dbReference type="PROSITE" id="PS00218">
    <property type="entry name" value="AMINO_ACID_PERMEASE_1"/>
    <property type="match status" value="1"/>
</dbReference>
<feature type="transmembrane region" description="Helical" evidence="7">
    <location>
        <begin position="29"/>
        <end position="47"/>
    </location>
</feature>
<feature type="transmembrane region" description="Helical" evidence="7">
    <location>
        <begin position="322"/>
        <end position="343"/>
    </location>
</feature>
<evidence type="ECO:0000259" key="8">
    <source>
        <dbReference type="Pfam" id="PF00324"/>
    </source>
</evidence>
<feature type="transmembrane region" description="Helical" evidence="7">
    <location>
        <begin position="110"/>
        <end position="131"/>
    </location>
</feature>
<dbReference type="InterPro" id="IPR004840">
    <property type="entry name" value="Amino_acid_permease_CS"/>
</dbReference>
<feature type="transmembrane region" description="Helical" evidence="7">
    <location>
        <begin position="349"/>
        <end position="370"/>
    </location>
</feature>
<comment type="subcellular location">
    <subcellularLocation>
        <location evidence="1">Membrane</location>
        <topology evidence="1">Multi-pass membrane protein</topology>
    </subcellularLocation>
</comment>
<evidence type="ECO:0000256" key="1">
    <source>
        <dbReference type="ARBA" id="ARBA00004141"/>
    </source>
</evidence>
<evidence type="ECO:0000256" key="3">
    <source>
        <dbReference type="ARBA" id="ARBA00022692"/>
    </source>
</evidence>
<feature type="domain" description="Amino acid permease/ SLC12A" evidence="8">
    <location>
        <begin position="1"/>
        <end position="448"/>
    </location>
</feature>
<dbReference type="OrthoDB" id="3900342at2759"/>
<dbReference type="GO" id="GO:0015171">
    <property type="term" value="F:amino acid transmembrane transporter activity"/>
    <property type="evidence" value="ECO:0007669"/>
    <property type="project" value="TreeGrafter"/>
</dbReference>
<protein>
    <submittedName>
        <fullName evidence="9">Amino acid permease/ SLC12A domain-containing protein</fullName>
    </submittedName>
</protein>
<keyword evidence="4" id="KW-0029">Amino-acid transport</keyword>
<dbReference type="PANTHER" id="PTHR43341:SF1">
    <property type="entry name" value="GENERAL AMINO-ACID PERMEASE GAP1"/>
    <property type="match status" value="1"/>
</dbReference>
<keyword evidence="5 7" id="KW-1133">Transmembrane helix</keyword>
<keyword evidence="3 7" id="KW-0812">Transmembrane</keyword>
<evidence type="ECO:0000256" key="7">
    <source>
        <dbReference type="SAM" id="Phobius"/>
    </source>
</evidence>
<dbReference type="Pfam" id="PF00324">
    <property type="entry name" value="AA_permease"/>
    <property type="match status" value="1"/>
</dbReference>